<reference evidence="1" key="1">
    <citation type="submission" date="2024-03" db="EMBL/GenBank/DDBJ databases">
        <title>Novel Streptomyces species of biotechnological and ecological value are a feature of Machair soil.</title>
        <authorList>
            <person name="Prole J.R."/>
            <person name="Goodfellow M."/>
            <person name="Allenby N."/>
            <person name="Ward A.C."/>
        </authorList>
    </citation>
    <scope>NUCLEOTIDE SEQUENCE</scope>
    <source>
        <strain evidence="1">MS1.AVA.4</strain>
    </source>
</reference>
<dbReference type="EC" id="1.-.-.-" evidence="1"/>
<dbReference type="EMBL" id="JBBKAI010000002">
    <property type="protein sequence ID" value="MEJ8658125.1"/>
    <property type="molecule type" value="Genomic_DNA"/>
</dbReference>
<evidence type="ECO:0000313" key="1">
    <source>
        <dbReference type="EMBL" id="MEJ8658125.1"/>
    </source>
</evidence>
<keyword evidence="2" id="KW-1185">Reference proteome</keyword>
<proteinExistence type="predicted"/>
<comment type="caution">
    <text evidence="1">The sequence shown here is derived from an EMBL/GenBank/DDBJ whole genome shotgun (WGS) entry which is preliminary data.</text>
</comment>
<organism evidence="1 2">
    <name type="scientific">Streptomyces pratisoli</name>
    <dbReference type="NCBI Taxonomy" id="3139917"/>
    <lineage>
        <taxon>Bacteria</taxon>
        <taxon>Bacillati</taxon>
        <taxon>Actinomycetota</taxon>
        <taxon>Actinomycetes</taxon>
        <taxon>Kitasatosporales</taxon>
        <taxon>Streptomycetaceae</taxon>
        <taxon>Streptomyces</taxon>
    </lineage>
</organism>
<accession>A0ACC6QII7</accession>
<name>A0ACC6QII7_9ACTN</name>
<keyword evidence="1" id="KW-0560">Oxidoreductase</keyword>
<dbReference type="Proteomes" id="UP001375539">
    <property type="component" value="Unassembled WGS sequence"/>
</dbReference>
<gene>
    <name evidence="1" type="ORF">WKI58_16570</name>
</gene>
<sequence length="464" mass="50427">MTSTINGGISFWYADDGIPAPREPLPGDATADVCIVGGGYTGLWTAYYLKKAVPFLNITVLEAKFCGYGASGRNGGWLYNGIAGRDRYARLHGHDAAVRLQQAMNDTVAEVVRIAAEENIDADIHQGGVLEVAHNPAQLTRLKNFHAAEIAFGEKDRELYGARETADRVRVAGAVGSTWTPHGARLHPVKLLKGLATAVEALGVTIHESTPVTEIKPKHAITPYGTVRAPYVLRCTEGFTASLAHQRRTWLPMNSSMIATAPLPDDVWSQIGWSGRETLGDMAHAYMYAQRTADNRIALGGRGIPYRYGSRTDNDGTTQAATVDALRTVLTRLFPQLAGTDITHAWSGVLGVPRDWCATVTLDRSTGLGWAGGYVGSGVATTNLAARTLRDLIQQDSGQSGPTDLTALPWVNHKVRKWEPEPFRWLGVHTLYAAYRTADRHELTAHTTRTSRIATLADRISGRH</sequence>
<protein>
    <submittedName>
        <fullName evidence="1">FAD-dependent oxidoreductase</fullName>
        <ecNumber evidence="1">1.-.-.-</ecNumber>
    </submittedName>
</protein>
<evidence type="ECO:0000313" key="2">
    <source>
        <dbReference type="Proteomes" id="UP001375539"/>
    </source>
</evidence>